<accession>A0ABS3LDK7</accession>
<feature type="transmembrane region" description="Helical" evidence="1">
    <location>
        <begin position="60"/>
        <end position="84"/>
    </location>
</feature>
<keyword evidence="1" id="KW-0812">Transmembrane</keyword>
<comment type="caution">
    <text evidence="2">The sequence shown here is derived from an EMBL/GenBank/DDBJ whole genome shotgun (WGS) entry which is preliminary data.</text>
</comment>
<dbReference type="Proteomes" id="UP000664601">
    <property type="component" value="Unassembled WGS sequence"/>
</dbReference>
<keyword evidence="1" id="KW-1133">Transmembrane helix</keyword>
<reference evidence="2 3" key="1">
    <citation type="submission" date="2021-03" db="EMBL/GenBank/DDBJ databases">
        <title>Enterococcal diversity collection.</title>
        <authorList>
            <person name="Gilmore M.S."/>
            <person name="Schwartzman J."/>
            <person name="Van Tyne D."/>
            <person name="Martin M."/>
            <person name="Earl A.M."/>
            <person name="Manson A.L."/>
            <person name="Straub T."/>
            <person name="Salamzade R."/>
            <person name="Saavedra J."/>
            <person name="Lebreton F."/>
            <person name="Prichula J."/>
            <person name="Schaufler K."/>
            <person name="Gaca A."/>
            <person name="Sgardioli B."/>
            <person name="Wagenaar J."/>
            <person name="Strong T."/>
        </authorList>
    </citation>
    <scope>NUCLEOTIDE SEQUENCE [LARGE SCALE GENOMIC DNA]</scope>
    <source>
        <strain evidence="2 3">669A</strain>
    </source>
</reference>
<sequence>MTKKRTPTEELTYLAKMEFINMVVILLMYFLYTALFYVNLDLFGAFADGQASLAELLPYRLNWLTFYPVLLLCLVLLEGSLYWFNFLQRVRRKKALSKKQIGRIFTKVKVVTLILYALYVPIFLLNMGQTSLLACVVAVCIYLFAIIEYVNYFHIRLSFYTKDYQGLLVAKPLRIIFQKEAGNPSKLAQEIAYFKKGDNVSVQKKLEK</sequence>
<evidence type="ECO:0000256" key="1">
    <source>
        <dbReference type="SAM" id="Phobius"/>
    </source>
</evidence>
<dbReference type="EMBL" id="JAFREM010000020">
    <property type="protein sequence ID" value="MBO1307185.1"/>
    <property type="molecule type" value="Genomic_DNA"/>
</dbReference>
<proteinExistence type="predicted"/>
<name>A0ABS3LDK7_9ENTE</name>
<evidence type="ECO:0000313" key="2">
    <source>
        <dbReference type="EMBL" id="MBO1307185.1"/>
    </source>
</evidence>
<organism evidence="2 3">
    <name type="scientific">Candidatus Enterococcus moelleringii</name>
    <dbReference type="NCBI Taxonomy" id="2815325"/>
    <lineage>
        <taxon>Bacteria</taxon>
        <taxon>Bacillati</taxon>
        <taxon>Bacillota</taxon>
        <taxon>Bacilli</taxon>
        <taxon>Lactobacillales</taxon>
        <taxon>Enterococcaceae</taxon>
        <taxon>Enterococcus</taxon>
    </lineage>
</organism>
<feature type="transmembrane region" description="Helical" evidence="1">
    <location>
        <begin position="131"/>
        <end position="152"/>
    </location>
</feature>
<protein>
    <submittedName>
        <fullName evidence="2">Uncharacterized protein</fullName>
    </submittedName>
</protein>
<evidence type="ECO:0000313" key="3">
    <source>
        <dbReference type="Proteomes" id="UP000664601"/>
    </source>
</evidence>
<feature type="transmembrane region" description="Helical" evidence="1">
    <location>
        <begin position="20"/>
        <end position="40"/>
    </location>
</feature>
<feature type="transmembrane region" description="Helical" evidence="1">
    <location>
        <begin position="104"/>
        <end position="125"/>
    </location>
</feature>
<gene>
    <name evidence="2" type="ORF">JZO70_13490</name>
</gene>
<dbReference type="RefSeq" id="WP_207674113.1">
    <property type="nucleotide sequence ID" value="NZ_JAFREM010000020.1"/>
</dbReference>
<keyword evidence="1" id="KW-0472">Membrane</keyword>
<keyword evidence="3" id="KW-1185">Reference proteome</keyword>